<evidence type="ECO:0000256" key="3">
    <source>
        <dbReference type="PROSITE-ProRule" id="PRU10007"/>
    </source>
</evidence>
<protein>
    <submittedName>
        <fullName evidence="6">NAD-dependent succinate-semialdehyde dehydrogenase</fullName>
    </submittedName>
</protein>
<evidence type="ECO:0000256" key="2">
    <source>
        <dbReference type="ARBA" id="ARBA00023002"/>
    </source>
</evidence>
<dbReference type="InterPro" id="IPR010102">
    <property type="entry name" value="Succ_semiAld_DH"/>
</dbReference>
<dbReference type="NCBIfam" id="TIGR01780">
    <property type="entry name" value="SSADH"/>
    <property type="match status" value="1"/>
</dbReference>
<dbReference type="EMBL" id="JALHAT010000018">
    <property type="protein sequence ID" value="MCJ1961302.1"/>
    <property type="molecule type" value="Genomic_DNA"/>
</dbReference>
<evidence type="ECO:0000256" key="1">
    <source>
        <dbReference type="ARBA" id="ARBA00009986"/>
    </source>
</evidence>
<gene>
    <name evidence="6" type="ORF">MTR65_11465</name>
</gene>
<dbReference type="InterPro" id="IPR016160">
    <property type="entry name" value="Ald_DH_CS_CYS"/>
</dbReference>
<evidence type="ECO:0000256" key="4">
    <source>
        <dbReference type="RuleBase" id="RU003345"/>
    </source>
</evidence>
<dbReference type="Proteomes" id="UP001162802">
    <property type="component" value="Unassembled WGS sequence"/>
</dbReference>
<comment type="caution">
    <text evidence="6">The sequence shown here is derived from an EMBL/GenBank/DDBJ whole genome shotgun (WGS) entry which is preliminary data.</text>
</comment>
<dbReference type="InterPro" id="IPR015590">
    <property type="entry name" value="Aldehyde_DH_dom"/>
</dbReference>
<dbReference type="InterPro" id="IPR016162">
    <property type="entry name" value="Ald_DH_N"/>
</dbReference>
<evidence type="ECO:0000313" key="6">
    <source>
        <dbReference type="EMBL" id="MCJ1961302.1"/>
    </source>
</evidence>
<dbReference type="RefSeq" id="WP_243800248.1">
    <property type="nucleotide sequence ID" value="NZ_JALHAT010000018.1"/>
</dbReference>
<dbReference type="InterPro" id="IPR016163">
    <property type="entry name" value="Ald_DH_C"/>
</dbReference>
<reference evidence="6" key="1">
    <citation type="submission" date="2022-03" db="EMBL/GenBank/DDBJ databases">
        <title>Identification of a novel bacterium isolated from mangrove sediments.</title>
        <authorList>
            <person name="Pan X."/>
        </authorList>
    </citation>
    <scope>NUCLEOTIDE SEQUENCE</scope>
    <source>
        <strain evidence="6">B2637</strain>
    </source>
</reference>
<evidence type="ECO:0000313" key="7">
    <source>
        <dbReference type="Proteomes" id="UP001162802"/>
    </source>
</evidence>
<dbReference type="Gene3D" id="3.40.605.10">
    <property type="entry name" value="Aldehyde Dehydrogenase, Chain A, domain 1"/>
    <property type="match status" value="1"/>
</dbReference>
<dbReference type="PROSITE" id="PS00687">
    <property type="entry name" value="ALDEHYDE_DEHYDR_GLU"/>
    <property type="match status" value="1"/>
</dbReference>
<proteinExistence type="inferred from homology"/>
<dbReference type="PANTHER" id="PTHR43353:SF5">
    <property type="entry name" value="SUCCINATE-SEMIALDEHYDE DEHYDROGENASE, MITOCHONDRIAL"/>
    <property type="match status" value="1"/>
</dbReference>
<accession>A0ABT0ADM7</accession>
<dbReference type="InterPro" id="IPR050740">
    <property type="entry name" value="Aldehyde_DH_Superfamily"/>
</dbReference>
<dbReference type="InterPro" id="IPR016161">
    <property type="entry name" value="Ald_DH/histidinol_DH"/>
</dbReference>
<dbReference type="Gene3D" id="3.40.309.10">
    <property type="entry name" value="Aldehyde Dehydrogenase, Chain A, domain 2"/>
    <property type="match status" value="1"/>
</dbReference>
<feature type="active site" evidence="3">
    <location>
        <position position="268"/>
    </location>
</feature>
<keyword evidence="2 4" id="KW-0560">Oxidoreductase</keyword>
<dbReference type="SUPFAM" id="SSF53720">
    <property type="entry name" value="ALDH-like"/>
    <property type="match status" value="1"/>
</dbReference>
<sequence>MTDPLDMRTAPLGESLANPALFRQQAFVAGTWVDADGNAALDVTDPASGARVGTVPACGAAETRRAIAAAEEAQVQWRRQTPQQRSAVIEEWHRLIMANQADLARIMTAEQGKPLPEAAGEIAYAASFVKWFAAEGLRIHGHEVGSPFADRRILVRKEPIGVTAAITPWNFPAAMITRKAAPALVAGCAMIVKPSELTPFTALALAALAEEAGLPKGVLSVVTGLPAEIGEELTSSPVVRMLTFTGSTRVGALLMEQCGGTVKKMGLELGGNAPFLVFDDADVDLAVEGAMASKFRNAGQTCVCTNRFYVQAGIHKRFVEKLGAAVRALKVGAGTEEGVNIGPLINQAACDKVEAHVNDALAKGAEIAAQCAAPDGYAAPIVLAGVTEDMRVCHEETFGPLAPVIRFTDEAEAIRAANDTPYGLAAYFYTRDMDRAWRVSEALEFGMVGLNTGAMAMEVAPFGGMKQSGLGREGASEGLEEFLEAKTFHWAGIKGA</sequence>
<evidence type="ECO:0000259" key="5">
    <source>
        <dbReference type="Pfam" id="PF00171"/>
    </source>
</evidence>
<feature type="domain" description="Aldehyde dehydrogenase" evidence="5">
    <location>
        <begin position="32"/>
        <end position="487"/>
    </location>
</feature>
<dbReference type="PROSITE" id="PS00070">
    <property type="entry name" value="ALDEHYDE_DEHYDR_CYS"/>
    <property type="match status" value="1"/>
</dbReference>
<dbReference type="Pfam" id="PF00171">
    <property type="entry name" value="Aldedh"/>
    <property type="match status" value="1"/>
</dbReference>
<dbReference type="CDD" id="cd07103">
    <property type="entry name" value="ALDH_F5_SSADH_GabD"/>
    <property type="match status" value="1"/>
</dbReference>
<organism evidence="6 7">
    <name type="scientific">Novosphingobium mangrovi</name>
    <name type="common">ex Hu et al. 2023</name>
    <dbReference type="NCBI Taxonomy" id="2930094"/>
    <lineage>
        <taxon>Bacteria</taxon>
        <taxon>Pseudomonadati</taxon>
        <taxon>Pseudomonadota</taxon>
        <taxon>Alphaproteobacteria</taxon>
        <taxon>Sphingomonadales</taxon>
        <taxon>Sphingomonadaceae</taxon>
        <taxon>Novosphingobium</taxon>
    </lineage>
</organism>
<keyword evidence="7" id="KW-1185">Reference proteome</keyword>
<dbReference type="InterPro" id="IPR029510">
    <property type="entry name" value="Ald_DH_CS_GLU"/>
</dbReference>
<comment type="similarity">
    <text evidence="1 4">Belongs to the aldehyde dehydrogenase family.</text>
</comment>
<dbReference type="PANTHER" id="PTHR43353">
    <property type="entry name" value="SUCCINATE-SEMIALDEHYDE DEHYDROGENASE, MITOCHONDRIAL"/>
    <property type="match status" value="1"/>
</dbReference>
<name>A0ABT0ADM7_9SPHN</name>